<evidence type="ECO:0000313" key="3">
    <source>
        <dbReference type="EMBL" id="SIS09978.1"/>
    </source>
</evidence>
<evidence type="ECO:0000256" key="1">
    <source>
        <dbReference type="ARBA" id="ARBA00022842"/>
    </source>
</evidence>
<evidence type="ECO:0000313" key="4">
    <source>
        <dbReference type="Proteomes" id="UP000186019"/>
    </source>
</evidence>
<reference evidence="3 4" key="1">
    <citation type="submission" date="2017-01" db="EMBL/GenBank/DDBJ databases">
        <authorList>
            <person name="Mah S.A."/>
            <person name="Swanson W.J."/>
            <person name="Moy G.W."/>
            <person name="Vacquier V.D."/>
        </authorList>
    </citation>
    <scope>NUCLEOTIDE SEQUENCE [LARGE SCALE GENOMIC DNA]</scope>
    <source>
        <strain evidence="3 4">DSM 29590</strain>
    </source>
</reference>
<keyword evidence="3" id="KW-0808">Transferase</keyword>
<dbReference type="STRING" id="573024.SAMN05216208_0258"/>
<dbReference type="PANTHER" id="PTHR43777">
    <property type="entry name" value="MOLYBDENUM COFACTOR CYTIDYLYLTRANSFERASE"/>
    <property type="match status" value="1"/>
</dbReference>
<dbReference type="CDD" id="cd04182">
    <property type="entry name" value="GT_2_like_f"/>
    <property type="match status" value="1"/>
</dbReference>
<accession>A0A1N7GBT0</accession>
<keyword evidence="4" id="KW-1185">Reference proteome</keyword>
<dbReference type="SUPFAM" id="SSF53448">
    <property type="entry name" value="Nucleotide-diphospho-sugar transferases"/>
    <property type="match status" value="1"/>
</dbReference>
<dbReference type="GO" id="GO:0016779">
    <property type="term" value="F:nucleotidyltransferase activity"/>
    <property type="evidence" value="ECO:0007669"/>
    <property type="project" value="UniProtKB-KW"/>
</dbReference>
<evidence type="ECO:0000259" key="2">
    <source>
        <dbReference type="Pfam" id="PF12804"/>
    </source>
</evidence>
<dbReference type="InterPro" id="IPR029044">
    <property type="entry name" value="Nucleotide-diphossugar_trans"/>
</dbReference>
<proteinExistence type="predicted"/>
<name>A0A1N7GBT0_9RHOB</name>
<dbReference type="EMBL" id="FTNV01000001">
    <property type="protein sequence ID" value="SIS09978.1"/>
    <property type="molecule type" value="Genomic_DNA"/>
</dbReference>
<protein>
    <submittedName>
        <fullName evidence="3">CTP:molybdopterin cytidylyltransferase MocA</fullName>
    </submittedName>
</protein>
<keyword evidence="1" id="KW-0460">Magnesium</keyword>
<sequence>MNVAILLPAAGASKRMRGADKLLEDVDGAPLLLRQTRRALATGAHVLVTTPAGRPARSAALAGTGAHLVPVKDPSEGIAASLRAGIGALPEGSTALIILLPDLPDIETEDLHKMMQAHASAPSRILRATAPDGTPGHPTLFPARFFKELSSLTGDSGAADLIRNVGFVPVPLDGSRAITDLDTPEAWAAWRARQR</sequence>
<dbReference type="RefSeq" id="WP_076532905.1">
    <property type="nucleotide sequence ID" value="NZ_FOAC01000001.1"/>
</dbReference>
<feature type="domain" description="MobA-like NTP transferase" evidence="2">
    <location>
        <begin position="9"/>
        <end position="164"/>
    </location>
</feature>
<dbReference type="AlphaFoldDB" id="A0A1N7GBT0"/>
<dbReference type="PANTHER" id="PTHR43777:SF1">
    <property type="entry name" value="MOLYBDENUM COFACTOR CYTIDYLYLTRANSFERASE"/>
    <property type="match status" value="1"/>
</dbReference>
<dbReference type="Pfam" id="PF12804">
    <property type="entry name" value="NTP_transf_3"/>
    <property type="match status" value="1"/>
</dbReference>
<organism evidence="3 4">
    <name type="scientific">Roseovarius nanhaiticus</name>
    <dbReference type="NCBI Taxonomy" id="573024"/>
    <lineage>
        <taxon>Bacteria</taxon>
        <taxon>Pseudomonadati</taxon>
        <taxon>Pseudomonadota</taxon>
        <taxon>Alphaproteobacteria</taxon>
        <taxon>Rhodobacterales</taxon>
        <taxon>Roseobacteraceae</taxon>
        <taxon>Roseovarius</taxon>
    </lineage>
</organism>
<gene>
    <name evidence="3" type="ORF">SAMN05421666_1878</name>
</gene>
<keyword evidence="3" id="KW-0548">Nucleotidyltransferase</keyword>
<dbReference type="Gene3D" id="3.90.550.10">
    <property type="entry name" value="Spore Coat Polysaccharide Biosynthesis Protein SpsA, Chain A"/>
    <property type="match status" value="1"/>
</dbReference>
<dbReference type="OrthoDB" id="9779263at2"/>
<dbReference type="Proteomes" id="UP000186019">
    <property type="component" value="Unassembled WGS sequence"/>
</dbReference>
<dbReference type="InterPro" id="IPR025877">
    <property type="entry name" value="MobA-like_NTP_Trfase"/>
</dbReference>